<accession>A0A835E3N7</accession>
<name>A0A835E3N7_9POAL</name>
<proteinExistence type="predicted"/>
<protein>
    <submittedName>
        <fullName evidence="2">Uncharacterized protein</fullName>
    </submittedName>
</protein>
<evidence type="ECO:0000313" key="3">
    <source>
        <dbReference type="Proteomes" id="UP000636709"/>
    </source>
</evidence>
<organism evidence="2 3">
    <name type="scientific">Digitaria exilis</name>
    <dbReference type="NCBI Taxonomy" id="1010633"/>
    <lineage>
        <taxon>Eukaryota</taxon>
        <taxon>Viridiplantae</taxon>
        <taxon>Streptophyta</taxon>
        <taxon>Embryophyta</taxon>
        <taxon>Tracheophyta</taxon>
        <taxon>Spermatophyta</taxon>
        <taxon>Magnoliopsida</taxon>
        <taxon>Liliopsida</taxon>
        <taxon>Poales</taxon>
        <taxon>Poaceae</taxon>
        <taxon>PACMAD clade</taxon>
        <taxon>Panicoideae</taxon>
        <taxon>Panicodae</taxon>
        <taxon>Paniceae</taxon>
        <taxon>Anthephorinae</taxon>
        <taxon>Digitaria</taxon>
    </lineage>
</organism>
<dbReference type="Proteomes" id="UP000636709">
    <property type="component" value="Unassembled WGS sequence"/>
</dbReference>
<dbReference type="OrthoDB" id="711527at2759"/>
<keyword evidence="3" id="KW-1185">Reference proteome</keyword>
<sequence>MEVFTIAAWQIWKQRNALIFENKQVSANRWKRDFVIQCHNQAHRSPSKHPFSIGLIPFLYSYLIFISSLKFLSV</sequence>
<dbReference type="EMBL" id="JACEFO010002390">
    <property type="protein sequence ID" value="KAF8661981.1"/>
    <property type="molecule type" value="Genomic_DNA"/>
</dbReference>
<evidence type="ECO:0000256" key="1">
    <source>
        <dbReference type="SAM" id="Phobius"/>
    </source>
</evidence>
<gene>
    <name evidence="2" type="ORF">HU200_056595</name>
</gene>
<keyword evidence="1" id="KW-0472">Membrane</keyword>
<feature type="transmembrane region" description="Helical" evidence="1">
    <location>
        <begin position="51"/>
        <end position="72"/>
    </location>
</feature>
<dbReference type="AlphaFoldDB" id="A0A835E3N7"/>
<keyword evidence="1" id="KW-1133">Transmembrane helix</keyword>
<keyword evidence="1" id="KW-0812">Transmembrane</keyword>
<evidence type="ECO:0000313" key="2">
    <source>
        <dbReference type="EMBL" id="KAF8661981.1"/>
    </source>
</evidence>
<comment type="caution">
    <text evidence="2">The sequence shown here is derived from an EMBL/GenBank/DDBJ whole genome shotgun (WGS) entry which is preliminary data.</text>
</comment>
<reference evidence="2" key="1">
    <citation type="submission" date="2020-07" db="EMBL/GenBank/DDBJ databases">
        <title>Genome sequence and genetic diversity analysis of an under-domesticated orphan crop, white fonio (Digitaria exilis).</title>
        <authorList>
            <person name="Bennetzen J.L."/>
            <person name="Chen S."/>
            <person name="Ma X."/>
            <person name="Wang X."/>
            <person name="Yssel A.E.J."/>
            <person name="Chaluvadi S.R."/>
            <person name="Johnson M."/>
            <person name="Gangashetty P."/>
            <person name="Hamidou F."/>
            <person name="Sanogo M.D."/>
            <person name="Zwaenepoel A."/>
            <person name="Wallace J."/>
            <person name="Van De Peer Y."/>
            <person name="Van Deynze A."/>
        </authorList>
    </citation>
    <scope>NUCLEOTIDE SEQUENCE</scope>
    <source>
        <tissue evidence="2">Leaves</tissue>
    </source>
</reference>